<gene>
    <name evidence="2" type="ORF">SAMN04490355_105626</name>
</gene>
<name>A0A1I4P354_9FIRM</name>
<protein>
    <submittedName>
        <fullName evidence="2">LysM domain-containing protein</fullName>
    </submittedName>
</protein>
<reference evidence="3" key="1">
    <citation type="submission" date="2016-10" db="EMBL/GenBank/DDBJ databases">
        <authorList>
            <person name="Varghese N."/>
            <person name="Submissions S."/>
        </authorList>
    </citation>
    <scope>NUCLEOTIDE SEQUENCE [LARGE SCALE GENOMIC DNA]</scope>
    <source>
        <strain evidence="3">DSM 13327</strain>
    </source>
</reference>
<dbReference type="Gene3D" id="3.10.350.10">
    <property type="entry name" value="LysM domain"/>
    <property type="match status" value="1"/>
</dbReference>
<evidence type="ECO:0000259" key="1">
    <source>
        <dbReference type="PROSITE" id="PS51782"/>
    </source>
</evidence>
<dbReference type="CDD" id="cd00118">
    <property type="entry name" value="LysM"/>
    <property type="match status" value="1"/>
</dbReference>
<sequence length="71" mass="8229">MKQFMVGLILFTMQYTVNAGDTLQSIAEQYCQGDDPRQIAEFREGIRELNYEVIGESDVWAGLVLEINRWK</sequence>
<dbReference type="RefSeq" id="WP_090942753.1">
    <property type="nucleotide sequence ID" value="NZ_FOTS01000056.1"/>
</dbReference>
<dbReference type="InterPro" id="IPR018392">
    <property type="entry name" value="LysM"/>
</dbReference>
<evidence type="ECO:0000313" key="2">
    <source>
        <dbReference type="EMBL" id="SFM21803.1"/>
    </source>
</evidence>
<dbReference type="AlphaFoldDB" id="A0A1I4P354"/>
<accession>A0A1I4P354</accession>
<organism evidence="2 3">
    <name type="scientific">Pelosinus propionicus DSM 13327</name>
    <dbReference type="NCBI Taxonomy" id="1123291"/>
    <lineage>
        <taxon>Bacteria</taxon>
        <taxon>Bacillati</taxon>
        <taxon>Bacillota</taxon>
        <taxon>Negativicutes</taxon>
        <taxon>Selenomonadales</taxon>
        <taxon>Sporomusaceae</taxon>
        <taxon>Pelosinus</taxon>
    </lineage>
</organism>
<dbReference type="EMBL" id="FOTS01000056">
    <property type="protein sequence ID" value="SFM21803.1"/>
    <property type="molecule type" value="Genomic_DNA"/>
</dbReference>
<evidence type="ECO:0000313" key="3">
    <source>
        <dbReference type="Proteomes" id="UP000199520"/>
    </source>
</evidence>
<keyword evidence="3" id="KW-1185">Reference proteome</keyword>
<feature type="domain" description="LysM" evidence="1">
    <location>
        <begin position="13"/>
        <end position="67"/>
    </location>
</feature>
<dbReference type="Proteomes" id="UP000199520">
    <property type="component" value="Unassembled WGS sequence"/>
</dbReference>
<dbReference type="PROSITE" id="PS51782">
    <property type="entry name" value="LYSM"/>
    <property type="match status" value="1"/>
</dbReference>
<dbReference type="Pfam" id="PF01476">
    <property type="entry name" value="LysM"/>
    <property type="match status" value="1"/>
</dbReference>
<proteinExistence type="predicted"/>
<dbReference type="InterPro" id="IPR036779">
    <property type="entry name" value="LysM_dom_sf"/>
</dbReference>